<feature type="domain" description="Reverse transcriptase Ty1/copia-type" evidence="3">
    <location>
        <begin position="38"/>
        <end position="176"/>
    </location>
</feature>
<dbReference type="InterPro" id="IPR013103">
    <property type="entry name" value="RVT_2"/>
</dbReference>
<protein>
    <submittedName>
        <fullName evidence="4">Uncharacterized mitochondrial protein AtMg00810-like</fullName>
    </submittedName>
</protein>
<accession>A0A6L2MZV0</accession>
<proteinExistence type="predicted"/>
<evidence type="ECO:0000256" key="1">
    <source>
        <dbReference type="SAM" id="Coils"/>
    </source>
</evidence>
<comment type="caution">
    <text evidence="4">The sequence shown here is derived from an EMBL/GenBank/DDBJ whole genome shotgun (WGS) entry which is preliminary data.</text>
</comment>
<evidence type="ECO:0000313" key="4">
    <source>
        <dbReference type="EMBL" id="GEU79410.1"/>
    </source>
</evidence>
<dbReference type="AlphaFoldDB" id="A0A6L2MZV0"/>
<feature type="coiled-coil region" evidence="1">
    <location>
        <begin position="304"/>
        <end position="338"/>
    </location>
</feature>
<dbReference type="EMBL" id="BKCJ010007866">
    <property type="protein sequence ID" value="GEU79410.1"/>
    <property type="molecule type" value="Genomic_DNA"/>
</dbReference>
<dbReference type="Pfam" id="PF07727">
    <property type="entry name" value="RVT_2"/>
    <property type="match status" value="1"/>
</dbReference>
<evidence type="ECO:0000259" key="3">
    <source>
        <dbReference type="Pfam" id="PF07727"/>
    </source>
</evidence>
<keyword evidence="1" id="KW-0175">Coiled coil</keyword>
<feature type="compositionally biased region" description="Basic and acidic residues" evidence="2">
    <location>
        <begin position="472"/>
        <end position="493"/>
    </location>
</feature>
<evidence type="ECO:0000256" key="2">
    <source>
        <dbReference type="SAM" id="MobiDB-lite"/>
    </source>
</evidence>
<feature type="region of interest" description="Disordered" evidence="2">
    <location>
        <begin position="429"/>
        <end position="493"/>
    </location>
</feature>
<sequence>MKKAKDQRLQSMKEQAYNVDRDKDKSLTTIAISMNSRKSVIMNSLRGRCAFLYGTIEEEVYVSQPFGFEDPHFLDKVYKVEKALYVLHQAPRPWYETLSTYLLENRFRKGTINKTLFIKKDRGDILLVHVYIDDIIFGSTKKLLCDELKQMMHKRFQMSSMGELAFFLGLQVKQSSMDGFEKPAESEGFEQILDFLNANPIRYALTVNPTIYTSCIKQFWDSAKVETVNEDVHIRALIDGKKIIATEASIRRDLQLQDAEGTAYLPKDTIFEELERMSTMASAIIYLARIQKFNFSKYIFDNMVLDLEKAKTAHAKEIADLKKRVKKLERKKKEDASKQGRMIDNIDQDEEITLIDETHGWMNEEDMLGVNVLDGDEVIVDATAVTIAEDVEFTTAATTPQISKDKLTLAQTLIKITEDKPKARGVIVQEPSKFRTTSSLQPSQLPHAKDKEIVEERSRKTQAETTKGSSKRARDELEQESAKRQRLEKEDDSAELKRCLEIVPKDDDDVTIEATPLSCKSPTIVNYKIYK</sequence>
<feature type="compositionally biased region" description="Polar residues" evidence="2">
    <location>
        <begin position="434"/>
        <end position="444"/>
    </location>
</feature>
<feature type="compositionally biased region" description="Basic and acidic residues" evidence="2">
    <location>
        <begin position="447"/>
        <end position="462"/>
    </location>
</feature>
<reference evidence="4" key="1">
    <citation type="journal article" date="2019" name="Sci. Rep.">
        <title>Draft genome of Tanacetum cinerariifolium, the natural source of mosquito coil.</title>
        <authorList>
            <person name="Yamashiro T."/>
            <person name="Shiraishi A."/>
            <person name="Satake H."/>
            <person name="Nakayama K."/>
        </authorList>
    </citation>
    <scope>NUCLEOTIDE SEQUENCE</scope>
</reference>
<gene>
    <name evidence="4" type="ORF">Tci_051388</name>
</gene>
<organism evidence="4">
    <name type="scientific">Tanacetum cinerariifolium</name>
    <name type="common">Dalmatian daisy</name>
    <name type="synonym">Chrysanthemum cinerariifolium</name>
    <dbReference type="NCBI Taxonomy" id="118510"/>
    <lineage>
        <taxon>Eukaryota</taxon>
        <taxon>Viridiplantae</taxon>
        <taxon>Streptophyta</taxon>
        <taxon>Embryophyta</taxon>
        <taxon>Tracheophyta</taxon>
        <taxon>Spermatophyta</taxon>
        <taxon>Magnoliopsida</taxon>
        <taxon>eudicotyledons</taxon>
        <taxon>Gunneridae</taxon>
        <taxon>Pentapetalae</taxon>
        <taxon>asterids</taxon>
        <taxon>campanulids</taxon>
        <taxon>Asterales</taxon>
        <taxon>Asteraceae</taxon>
        <taxon>Asteroideae</taxon>
        <taxon>Anthemideae</taxon>
        <taxon>Anthemidinae</taxon>
        <taxon>Tanacetum</taxon>
    </lineage>
</organism>
<name>A0A6L2MZV0_TANCI</name>